<protein>
    <submittedName>
        <fullName evidence="1">Uncharacterized protein</fullName>
    </submittedName>
</protein>
<feature type="non-terminal residue" evidence="1">
    <location>
        <position position="1"/>
    </location>
</feature>
<keyword evidence="2" id="KW-1185">Reference proteome</keyword>
<proteinExistence type="predicted"/>
<comment type="caution">
    <text evidence="1">The sequence shown here is derived from an EMBL/GenBank/DDBJ whole genome shotgun (WGS) entry which is preliminary data.</text>
</comment>
<reference evidence="1" key="1">
    <citation type="submission" date="2021-04" db="EMBL/GenBank/DDBJ databases">
        <authorList>
            <consortium name="Molecular Ecology Group"/>
        </authorList>
    </citation>
    <scope>NUCLEOTIDE SEQUENCE</scope>
</reference>
<evidence type="ECO:0000313" key="2">
    <source>
        <dbReference type="Proteomes" id="UP000678393"/>
    </source>
</evidence>
<dbReference type="Proteomes" id="UP000678393">
    <property type="component" value="Unassembled WGS sequence"/>
</dbReference>
<evidence type="ECO:0000313" key="1">
    <source>
        <dbReference type="EMBL" id="CAG5136176.1"/>
    </source>
</evidence>
<dbReference type="EMBL" id="CAJHNH020008499">
    <property type="protein sequence ID" value="CAG5136176.1"/>
    <property type="molecule type" value="Genomic_DNA"/>
</dbReference>
<gene>
    <name evidence="1" type="ORF">CUNI_LOCUS21734</name>
</gene>
<dbReference type="AlphaFoldDB" id="A0A8S4AB25"/>
<name>A0A8S4AB25_9EUPU</name>
<sequence length="70" mass="8244">EVSSRCEVRNTTLNHPRIHRRHHPKCRRHHLLANHHTRRRTGRTYFEVDVISSPNCPPQISTHLPTVALL</sequence>
<organism evidence="1 2">
    <name type="scientific">Candidula unifasciata</name>
    <dbReference type="NCBI Taxonomy" id="100452"/>
    <lineage>
        <taxon>Eukaryota</taxon>
        <taxon>Metazoa</taxon>
        <taxon>Spiralia</taxon>
        <taxon>Lophotrochozoa</taxon>
        <taxon>Mollusca</taxon>
        <taxon>Gastropoda</taxon>
        <taxon>Heterobranchia</taxon>
        <taxon>Euthyneura</taxon>
        <taxon>Panpulmonata</taxon>
        <taxon>Eupulmonata</taxon>
        <taxon>Stylommatophora</taxon>
        <taxon>Helicina</taxon>
        <taxon>Helicoidea</taxon>
        <taxon>Geomitridae</taxon>
        <taxon>Candidula</taxon>
    </lineage>
</organism>
<feature type="non-terminal residue" evidence="1">
    <location>
        <position position="70"/>
    </location>
</feature>
<accession>A0A8S4AB25</accession>